<feature type="compositionally biased region" description="Basic and acidic residues" evidence="1">
    <location>
        <begin position="12"/>
        <end position="25"/>
    </location>
</feature>
<evidence type="ECO:0008006" key="4">
    <source>
        <dbReference type="Google" id="ProtNLM"/>
    </source>
</evidence>
<protein>
    <recommendedName>
        <fullName evidence="4">Large polyvalent protein-associated domain-containing protein</fullName>
    </recommendedName>
</protein>
<dbReference type="RefSeq" id="WP_091303467.1">
    <property type="nucleotide sequence ID" value="NZ_FOCE01000014.1"/>
</dbReference>
<dbReference type="Proteomes" id="UP000198761">
    <property type="component" value="Unassembled WGS sequence"/>
</dbReference>
<proteinExistence type="predicted"/>
<feature type="region of interest" description="Disordered" evidence="1">
    <location>
        <begin position="1"/>
        <end position="25"/>
    </location>
</feature>
<name>A0A1H8MPK7_9RHOB</name>
<feature type="compositionally biased region" description="Basic and acidic residues" evidence="1">
    <location>
        <begin position="710"/>
        <end position="725"/>
    </location>
</feature>
<evidence type="ECO:0000256" key="1">
    <source>
        <dbReference type="SAM" id="MobiDB-lite"/>
    </source>
</evidence>
<dbReference type="AlphaFoldDB" id="A0A1H8MPK7"/>
<organism evidence="2 3">
    <name type="scientific">Gemmobacter aquatilis</name>
    <dbReference type="NCBI Taxonomy" id="933059"/>
    <lineage>
        <taxon>Bacteria</taxon>
        <taxon>Pseudomonadati</taxon>
        <taxon>Pseudomonadota</taxon>
        <taxon>Alphaproteobacteria</taxon>
        <taxon>Rhodobacterales</taxon>
        <taxon>Paracoccaceae</taxon>
        <taxon>Gemmobacter</taxon>
    </lineage>
</organism>
<reference evidence="2 3" key="1">
    <citation type="submission" date="2016-10" db="EMBL/GenBank/DDBJ databases">
        <authorList>
            <person name="de Groot N.N."/>
        </authorList>
    </citation>
    <scope>NUCLEOTIDE SEQUENCE [LARGE SCALE GENOMIC DNA]</scope>
    <source>
        <strain evidence="2 3">DSM 3857</strain>
    </source>
</reference>
<evidence type="ECO:0000313" key="3">
    <source>
        <dbReference type="Proteomes" id="UP000198761"/>
    </source>
</evidence>
<sequence length="725" mass="78563">MENDINAGVARPETERSDADRPIAERPKEYFSVRLTFSGAAQEYDDPRQAGEAFFRADPAERPSVAHIDGNTARIMASTEIHGAHETGETRYFKSLPNSHAPDAAFRAGFLKATEASLTERLGKVEWGKDGPAVTERLDAGLKDDLEAFARREPEKAASLWADHSDAVAPGPILRDAVQTQEKIADREVAADQDALAEKPPITAAGDWVTTDANVELRSVAVATDRGVHAGFEANLPGGETEVTFSERTFPNSREALRHAYDFYEGDEEGLELAVKRAAEMDRALTEEPDRGPEGLVLEHRPQPEFARPETAIYAGDDAQLVLTLGRDSENTRDLAERLVANPEFRSVVAEHIPGAQATFGTGRYVDGEGSTGFLPDELLAVTSYGRDGGAEVLAKFPDEGPLSEALAKHLAQSPVLAEYAEAEQQRSDFAADPARAISAWVAQSTAQIDRLPSDRQDDLRSEMQGIAKEAAAAFGLDRQQVERESPARSTLYSTSIGATALVVGGDETAFQNGSAKNLSADLSLNARLAGIDPEKLQRRLETGAANSREEESWVKSDISDVAKRHGFDLGSAQGRRSAAERVDRFYERAAELIQSARTIDVVRGPDPLVKALGQLASVHASQGSVSFRTEDQARDFAEEMKERYGASVLKDIAAGRTEALAKDAPDPATRQAMATAIVSAAKEHPSLGLSAQEVEAAERRMVTEATLRPPEHTRAHAHDRDREF</sequence>
<keyword evidence="3" id="KW-1185">Reference proteome</keyword>
<evidence type="ECO:0000313" key="2">
    <source>
        <dbReference type="EMBL" id="SEO19391.1"/>
    </source>
</evidence>
<accession>A0A1H8MPK7</accession>
<dbReference type="STRING" id="933059.SAMN04488103_11424"/>
<dbReference type="OrthoDB" id="7685378at2"/>
<gene>
    <name evidence="2" type="ORF">SAMN04488103_11424</name>
</gene>
<dbReference type="EMBL" id="FOCE01000014">
    <property type="protein sequence ID" value="SEO19391.1"/>
    <property type="molecule type" value="Genomic_DNA"/>
</dbReference>
<feature type="region of interest" description="Disordered" evidence="1">
    <location>
        <begin position="705"/>
        <end position="725"/>
    </location>
</feature>